<keyword evidence="1" id="KW-0813">Transport</keyword>
<keyword evidence="2" id="KW-1003">Cell membrane</keyword>
<evidence type="ECO:0000256" key="3">
    <source>
        <dbReference type="SAM" id="MobiDB-lite"/>
    </source>
</evidence>
<evidence type="ECO:0000313" key="5">
    <source>
        <dbReference type="Proteomes" id="UP000245698"/>
    </source>
</evidence>
<keyword evidence="2" id="KW-0472">Membrane</keyword>
<organism evidence="4 5">
    <name type="scientific">Mesorhizobium delmotii</name>
    <dbReference type="NCBI Taxonomy" id="1631247"/>
    <lineage>
        <taxon>Bacteria</taxon>
        <taxon>Pseudomonadati</taxon>
        <taxon>Pseudomonadota</taxon>
        <taxon>Alphaproteobacteria</taxon>
        <taxon>Hyphomicrobiales</taxon>
        <taxon>Phyllobacteriaceae</taxon>
        <taxon>Mesorhizobium</taxon>
    </lineage>
</organism>
<reference evidence="5" key="1">
    <citation type="submission" date="2016-12" db="EMBL/GenBank/DDBJ databases">
        <authorList>
            <person name="Brunel B."/>
        </authorList>
    </citation>
    <scope>NUCLEOTIDE SEQUENCE [LARGE SCALE GENOMIC DNA]</scope>
</reference>
<feature type="compositionally biased region" description="Basic and acidic residues" evidence="3">
    <location>
        <begin position="57"/>
        <end position="66"/>
    </location>
</feature>
<keyword evidence="5" id="KW-1185">Reference proteome</keyword>
<evidence type="ECO:0000256" key="1">
    <source>
        <dbReference type="ARBA" id="ARBA00022448"/>
    </source>
</evidence>
<dbReference type="InterPro" id="IPR010290">
    <property type="entry name" value="TM_effector"/>
</dbReference>
<name>A0A2P9AGA4_9HYPH</name>
<feature type="region of interest" description="Disordered" evidence="3">
    <location>
        <begin position="54"/>
        <end position="103"/>
    </location>
</feature>
<proteinExistence type="predicted"/>
<accession>A0A2P9AGA4</accession>
<dbReference type="Pfam" id="PF05977">
    <property type="entry name" value="MFS_3"/>
    <property type="match status" value="1"/>
</dbReference>
<sequence length="103" mass="11286">MDLKWRSGPIVVKIEYSIPENNVEAFLDQMRERRRVQSRVGARHWNLQRESAGAVALDRDIPHADLDGLPSPEPSPHSGGQGTGSASPRIACGRGSTSHQAFN</sequence>
<evidence type="ECO:0000256" key="2">
    <source>
        <dbReference type="ARBA" id="ARBA00022475"/>
    </source>
</evidence>
<protein>
    <submittedName>
        <fullName evidence="4">Uncharacterized protein</fullName>
    </submittedName>
</protein>
<dbReference type="EMBL" id="FUIG01000019">
    <property type="protein sequence ID" value="SJM30161.1"/>
    <property type="molecule type" value="Genomic_DNA"/>
</dbReference>
<evidence type="ECO:0000313" key="4">
    <source>
        <dbReference type="EMBL" id="SJM30161.1"/>
    </source>
</evidence>
<gene>
    <name evidence="4" type="ORF">BQ8482_130060</name>
</gene>
<dbReference type="AlphaFoldDB" id="A0A2P9AGA4"/>
<dbReference type="Proteomes" id="UP000245698">
    <property type="component" value="Unassembled WGS sequence"/>
</dbReference>